<dbReference type="InterPro" id="IPR037066">
    <property type="entry name" value="Plug_dom_sf"/>
</dbReference>
<feature type="chain" id="PRO_5001617798" description="TonB-dependent receptor" evidence="5">
    <location>
        <begin position="22"/>
        <end position="932"/>
    </location>
</feature>
<dbReference type="eggNOG" id="COG4771">
    <property type="taxonomic scope" value="Bacteria"/>
</dbReference>
<keyword evidence="2 4" id="KW-0472">Membrane</keyword>
<proteinExistence type="inferred from homology"/>
<evidence type="ECO:0000256" key="5">
    <source>
        <dbReference type="SAM" id="SignalP"/>
    </source>
</evidence>
<dbReference type="InterPro" id="IPR008969">
    <property type="entry name" value="CarboxyPept-like_regulatory"/>
</dbReference>
<dbReference type="Proteomes" id="UP000027037">
    <property type="component" value="Unassembled WGS sequence"/>
</dbReference>
<evidence type="ECO:0000256" key="1">
    <source>
        <dbReference type="ARBA" id="ARBA00004442"/>
    </source>
</evidence>
<dbReference type="InterPro" id="IPR010104">
    <property type="entry name" value="TonB_rcpt_bac"/>
</dbReference>
<keyword evidence="5" id="KW-0732">Signal</keyword>
<keyword evidence="4" id="KW-0798">TonB box</keyword>
<accession>A0A062TX03</accession>
<comment type="caution">
    <text evidence="8">The sequence shown here is derived from an EMBL/GenBank/DDBJ whole genome shotgun (WGS) entry which is preliminary data.</text>
</comment>
<evidence type="ECO:0000259" key="6">
    <source>
        <dbReference type="Pfam" id="PF00593"/>
    </source>
</evidence>
<feature type="domain" description="TonB-dependent receptor plug" evidence="7">
    <location>
        <begin position="127"/>
        <end position="230"/>
    </location>
</feature>
<name>A0A062TX03_9PROT</name>
<dbReference type="NCBIfam" id="TIGR01782">
    <property type="entry name" value="TonB-Xanth-Caul"/>
    <property type="match status" value="1"/>
</dbReference>
<dbReference type="InterPro" id="IPR036942">
    <property type="entry name" value="Beta-barrel_TonB_sf"/>
</dbReference>
<evidence type="ECO:0000256" key="4">
    <source>
        <dbReference type="RuleBase" id="RU003357"/>
    </source>
</evidence>
<feature type="signal peptide" evidence="5">
    <location>
        <begin position="1"/>
        <end position="21"/>
    </location>
</feature>
<dbReference type="EMBL" id="AWFF01000065">
    <property type="protein sequence ID" value="KCZ52556.1"/>
    <property type="molecule type" value="Genomic_DNA"/>
</dbReference>
<dbReference type="PATRIC" id="fig|1280946.3.peg.2965"/>
<comment type="subcellular location">
    <subcellularLocation>
        <location evidence="1 4">Cell outer membrane</location>
    </subcellularLocation>
</comment>
<dbReference type="Pfam" id="PF00593">
    <property type="entry name" value="TonB_dep_Rec_b-barrel"/>
    <property type="match status" value="1"/>
</dbReference>
<evidence type="ECO:0000256" key="2">
    <source>
        <dbReference type="ARBA" id="ARBA00023136"/>
    </source>
</evidence>
<dbReference type="GO" id="GO:0009279">
    <property type="term" value="C:cell outer membrane"/>
    <property type="evidence" value="ECO:0007669"/>
    <property type="project" value="UniProtKB-SubCell"/>
</dbReference>
<dbReference type="eggNOG" id="COG1629">
    <property type="taxonomic scope" value="Bacteria"/>
</dbReference>
<dbReference type="SUPFAM" id="SSF56935">
    <property type="entry name" value="Porins"/>
    <property type="match status" value="1"/>
</dbReference>
<evidence type="ECO:0000256" key="3">
    <source>
        <dbReference type="ARBA" id="ARBA00023237"/>
    </source>
</evidence>
<evidence type="ECO:0000313" key="9">
    <source>
        <dbReference type="Proteomes" id="UP000027037"/>
    </source>
</evidence>
<comment type="similarity">
    <text evidence="4">Belongs to the TonB-dependent receptor family.</text>
</comment>
<dbReference type="Gene3D" id="2.40.170.20">
    <property type="entry name" value="TonB-dependent receptor, beta-barrel domain"/>
    <property type="match status" value="1"/>
</dbReference>
<dbReference type="Gene3D" id="2.170.130.10">
    <property type="entry name" value="TonB-dependent receptor, plug domain"/>
    <property type="match status" value="1"/>
</dbReference>
<dbReference type="InterPro" id="IPR000531">
    <property type="entry name" value="Beta-barrel_TonB"/>
</dbReference>
<protein>
    <recommendedName>
        <fullName evidence="10">TonB-dependent receptor</fullName>
    </recommendedName>
</protein>
<dbReference type="RefSeq" id="WP_034798283.1">
    <property type="nucleotide sequence ID" value="NZ_AWFF01000065.1"/>
</dbReference>
<sequence length="932" mass="103739">MTSTTRKLLLLGAATATLAQAASADILKGVVTDATGEAPLQGAIVTIEELGRSASSDRFGEYRFTSIPAGDYTLSISYVGADTVTDSVNVSGDATYDIVMGGDVRYLDNVLVVGSAAAQAGAINQQRASNSIINVIDSDGLGNFPDTTVADSLSRVPGLSIENDQGEGRYVSIRGINTDLISATINGVRTPSPEDRRGVLLDGVPSDLLDGIEVQKSLTPDVDADTIGGVINLKTISAFDRDGQFVRAKLEGSYNELTEKVSPKATLTYSNVFGDKLGVAASFNYQDLSIQADNNETGGWGFNKDVGAFVPDDDYEMRWYDLTRERVGLVFNVDFKATENTELYLRTLYNRYKDDEVRNKFEVRKLDEEDPTITDTGFTFDFAQADAEVRQREEIRNIQTYSLGGKTFAGNWTFDYEVSYAYAEEDDSNNHDVTFRSKKLTGDDIIVWDNSDPKKPKLSGTGYDFLRDPSNYKMDAFEREYTTNEDTEWSYKLDLSNDTVLGDTPVTWKMGVKVRDREKVRDVNLNIYERDDVLLTDYITDDSRISNWRLANPMYRWPSASLTKALRGTFTPDELDEDGSNFDSLSEDYTIDEMIIAGYGMGTFQMQNLTVVAGARVEATDVSAKGNIFVEEDDPANVGTRQYDDNYAHFLPSLNLKYAFADNLVGRAAYYASIVRPAFGEMRPTIALNTDRDEAELGNPALDPYEANNFDLSIEYYPTKLSVLSAGLFYKDISNPIFEATYDIDQLPDSIDLSFLDATTLASLEEVKTYINGGSATVKGIEFNYVQQLDFLGDAWEGLLVSGNLTLADSETEVQDEDDAALTREVPMLKQNDRVWNVAIGYDKGPWDIRVSANYRSAYLDELFGAGIDRYTDDHMSVEASAKYDVNDHLQVYVEGKNLTDEPEYYYHGSKSRLSQYDEYGSRYVFGVRYTY</sequence>
<dbReference type="PANTHER" id="PTHR40980">
    <property type="entry name" value="PLUG DOMAIN-CONTAINING PROTEIN"/>
    <property type="match status" value="1"/>
</dbReference>
<dbReference type="OrthoDB" id="5476657at2"/>
<dbReference type="Gene3D" id="2.60.40.1120">
    <property type="entry name" value="Carboxypeptidase-like, regulatory domain"/>
    <property type="match status" value="1"/>
</dbReference>
<dbReference type="SUPFAM" id="SSF49464">
    <property type="entry name" value="Carboxypeptidase regulatory domain-like"/>
    <property type="match status" value="1"/>
</dbReference>
<evidence type="ECO:0008006" key="10">
    <source>
        <dbReference type="Google" id="ProtNLM"/>
    </source>
</evidence>
<dbReference type="Pfam" id="PF07715">
    <property type="entry name" value="Plug"/>
    <property type="match status" value="1"/>
</dbReference>
<dbReference type="CDD" id="cd01347">
    <property type="entry name" value="ligand_gated_channel"/>
    <property type="match status" value="1"/>
</dbReference>
<feature type="domain" description="TonB-dependent receptor-like beta-barrel" evidence="6">
    <location>
        <begin position="426"/>
        <end position="899"/>
    </location>
</feature>
<gene>
    <name evidence="8" type="ORF">HY29_04570</name>
</gene>
<dbReference type="STRING" id="1280946.HY29_04570"/>
<reference evidence="8 9" key="1">
    <citation type="journal article" date="2014" name="Antonie Van Leeuwenhoek">
        <title>Hyphomonas beringensis sp. nov. and Hyphomonas chukchiensis sp. nov., isolated from surface seawater of the Bering Sea and Chukchi Sea.</title>
        <authorList>
            <person name="Li C."/>
            <person name="Lai Q."/>
            <person name="Li G."/>
            <person name="Dong C."/>
            <person name="Wang J."/>
            <person name="Liao Y."/>
            <person name="Shao Z."/>
        </authorList>
    </citation>
    <scope>NUCLEOTIDE SEQUENCE [LARGE SCALE GENOMIC DNA]</scope>
    <source>
        <strain evidence="8 9">25B14_1</strain>
    </source>
</reference>
<evidence type="ECO:0000313" key="8">
    <source>
        <dbReference type="EMBL" id="KCZ52556.1"/>
    </source>
</evidence>
<dbReference type="Pfam" id="PF13715">
    <property type="entry name" value="CarbopepD_reg_2"/>
    <property type="match status" value="1"/>
</dbReference>
<dbReference type="PANTHER" id="PTHR40980:SF4">
    <property type="entry name" value="TONB-DEPENDENT RECEPTOR-LIKE BETA-BARREL DOMAIN-CONTAINING PROTEIN"/>
    <property type="match status" value="1"/>
</dbReference>
<evidence type="ECO:0000259" key="7">
    <source>
        <dbReference type="Pfam" id="PF07715"/>
    </source>
</evidence>
<keyword evidence="9" id="KW-1185">Reference proteome</keyword>
<keyword evidence="3" id="KW-0998">Cell outer membrane</keyword>
<organism evidence="8 9">
    <name type="scientific">Hyphomonas beringensis</name>
    <dbReference type="NCBI Taxonomy" id="1280946"/>
    <lineage>
        <taxon>Bacteria</taxon>
        <taxon>Pseudomonadati</taxon>
        <taxon>Pseudomonadota</taxon>
        <taxon>Alphaproteobacteria</taxon>
        <taxon>Hyphomonadales</taxon>
        <taxon>Hyphomonadaceae</taxon>
        <taxon>Hyphomonas</taxon>
    </lineage>
</organism>
<dbReference type="InterPro" id="IPR012910">
    <property type="entry name" value="Plug_dom"/>
</dbReference>
<dbReference type="AlphaFoldDB" id="A0A062TX03"/>